<feature type="region of interest" description="Disordered" evidence="1">
    <location>
        <begin position="40"/>
        <end position="75"/>
    </location>
</feature>
<dbReference type="AlphaFoldDB" id="F2PSL8"/>
<dbReference type="HOGENOM" id="CLU_164949_0_0_1"/>
<proteinExistence type="predicted"/>
<sequence length="122" mass="13479">MVQHKPMTKMITRRPSYKLRATPSSCPLPLLLLTLKKKTPDASTPQISTISALPTASTSTSQSKDSNMSNTSLPPAYSAIENTGVVKPPEGAGIRFIAGLNHRYFYIKSNGTMKYHRRRMGR</sequence>
<evidence type="ECO:0000313" key="2">
    <source>
        <dbReference type="EMBL" id="EGE04886.1"/>
    </source>
</evidence>
<evidence type="ECO:0000256" key="1">
    <source>
        <dbReference type="SAM" id="MobiDB-lite"/>
    </source>
</evidence>
<feature type="region of interest" description="Disordered" evidence="1">
    <location>
        <begin position="1"/>
        <end position="22"/>
    </location>
</feature>
<gene>
    <name evidence="2" type="ORF">TEQG_03729</name>
</gene>
<keyword evidence="3" id="KW-1185">Reference proteome</keyword>
<reference evidence="3" key="1">
    <citation type="journal article" date="2012" name="MBio">
        <title>Comparative genome analysis of Trichophyton rubrum and related dermatophytes reveals candidate genes involved in infection.</title>
        <authorList>
            <person name="Martinez D.A."/>
            <person name="Oliver B.G."/>
            <person name="Graeser Y."/>
            <person name="Goldberg J.M."/>
            <person name="Li W."/>
            <person name="Martinez-Rossi N.M."/>
            <person name="Monod M."/>
            <person name="Shelest E."/>
            <person name="Barton R.C."/>
            <person name="Birch E."/>
            <person name="Brakhage A.A."/>
            <person name="Chen Z."/>
            <person name="Gurr S.J."/>
            <person name="Heiman D."/>
            <person name="Heitman J."/>
            <person name="Kosti I."/>
            <person name="Rossi A."/>
            <person name="Saif S."/>
            <person name="Samalova M."/>
            <person name="Saunders C.W."/>
            <person name="Shea T."/>
            <person name="Summerbell R.C."/>
            <person name="Xu J."/>
            <person name="Young S."/>
            <person name="Zeng Q."/>
            <person name="Birren B.W."/>
            <person name="Cuomo C.A."/>
            <person name="White T.C."/>
        </authorList>
    </citation>
    <scope>NUCLEOTIDE SEQUENCE [LARGE SCALE GENOMIC DNA]</scope>
    <source>
        <strain evidence="3">ATCC MYA-4606 / CBS 127.97</strain>
    </source>
</reference>
<protein>
    <submittedName>
        <fullName evidence="2">Uncharacterized protein</fullName>
    </submittedName>
</protein>
<name>F2PSL8_TRIEC</name>
<dbReference type="OrthoDB" id="10576123at2759"/>
<feature type="compositionally biased region" description="Polar residues" evidence="1">
    <location>
        <begin position="41"/>
        <end position="73"/>
    </location>
</feature>
<evidence type="ECO:0000313" key="3">
    <source>
        <dbReference type="Proteomes" id="UP000009169"/>
    </source>
</evidence>
<accession>F2PSL8</accession>
<dbReference type="EMBL" id="DS995736">
    <property type="protein sequence ID" value="EGE04886.1"/>
    <property type="molecule type" value="Genomic_DNA"/>
</dbReference>
<dbReference type="Proteomes" id="UP000009169">
    <property type="component" value="Unassembled WGS sequence"/>
</dbReference>
<dbReference type="VEuPathDB" id="FungiDB:TEQG_03729"/>
<organism evidence="2 3">
    <name type="scientific">Trichophyton equinum (strain ATCC MYA-4606 / CBS 127.97)</name>
    <name type="common">Horse ringworm fungus</name>
    <dbReference type="NCBI Taxonomy" id="559882"/>
    <lineage>
        <taxon>Eukaryota</taxon>
        <taxon>Fungi</taxon>
        <taxon>Dikarya</taxon>
        <taxon>Ascomycota</taxon>
        <taxon>Pezizomycotina</taxon>
        <taxon>Eurotiomycetes</taxon>
        <taxon>Eurotiomycetidae</taxon>
        <taxon>Onygenales</taxon>
        <taxon>Arthrodermataceae</taxon>
        <taxon>Trichophyton</taxon>
    </lineage>
</organism>